<dbReference type="Gene3D" id="3.40.50.720">
    <property type="entry name" value="NAD(P)-binding Rossmann-like Domain"/>
    <property type="match status" value="1"/>
</dbReference>
<organism evidence="4 5">
    <name type="scientific">Frischella japonica</name>
    <dbReference type="NCBI Taxonomy" id="2741544"/>
    <lineage>
        <taxon>Bacteria</taxon>
        <taxon>Pseudomonadati</taxon>
        <taxon>Pseudomonadota</taxon>
        <taxon>Gammaproteobacteria</taxon>
        <taxon>Orbales</taxon>
        <taxon>Orbaceae</taxon>
        <taxon>Frischella</taxon>
    </lineage>
</organism>
<evidence type="ECO:0000313" key="5">
    <source>
        <dbReference type="Proteomes" id="UP000651208"/>
    </source>
</evidence>
<reference evidence="4 5" key="1">
    <citation type="submission" date="2020-06" db="EMBL/GenBank/DDBJ databases">
        <title>Frischella cerana isolated from Apis cerana gut homogenate.</title>
        <authorList>
            <person name="Wolter L.A."/>
            <person name="Suenami S."/>
            <person name="Miyazaki R."/>
        </authorList>
    </citation>
    <scope>NUCLEOTIDE SEQUENCE [LARGE SCALE GENOMIC DNA]</scope>
    <source>
        <strain evidence="4 5">Ac13</strain>
    </source>
</reference>
<protein>
    <submittedName>
        <fullName evidence="4">SDR family NAD(P)-dependent oxidoreductase</fullName>
    </submittedName>
</protein>
<evidence type="ECO:0000256" key="3">
    <source>
        <dbReference type="RuleBase" id="RU000363"/>
    </source>
</evidence>
<sequence>MMKTVLVTGASSGFGKAICQKLIADGYKVIGSARRIEKLNEMAVQLGDNFLPLLLDVTKKDAVENLLIGIPTDFKPIDILINNAGLALGMEPAYEAHYDDWEMMVQTNIIGLMHITRTILPTMVERNCGYIINLGSTAGSYAYKGGNVYGATKAFVKQFSANLRTDLLGKKIRVTNIEPGLCGDTEFSNIRFHGDNKKAANVYQGVEYIKPEDIANTVSWLVNTPEHFNVNSIEIMPTAQASGGLAVVKDMN</sequence>
<dbReference type="PROSITE" id="PS00061">
    <property type="entry name" value="ADH_SHORT"/>
    <property type="match status" value="1"/>
</dbReference>
<dbReference type="InterPro" id="IPR020904">
    <property type="entry name" value="Sc_DH/Rdtase_CS"/>
</dbReference>
<dbReference type="InterPro" id="IPR002347">
    <property type="entry name" value="SDR_fam"/>
</dbReference>
<keyword evidence="2" id="KW-0560">Oxidoreductase</keyword>
<dbReference type="EMBL" id="JABURY010000019">
    <property type="protein sequence ID" value="MBC9131557.1"/>
    <property type="molecule type" value="Genomic_DNA"/>
</dbReference>
<dbReference type="PRINTS" id="PR00081">
    <property type="entry name" value="GDHRDH"/>
</dbReference>
<evidence type="ECO:0000313" key="4">
    <source>
        <dbReference type="EMBL" id="MBC9131557.1"/>
    </source>
</evidence>
<dbReference type="PRINTS" id="PR00080">
    <property type="entry name" value="SDRFAMILY"/>
</dbReference>
<gene>
    <name evidence="4" type="ORF">FcAc13_09585</name>
</gene>
<name>A0ABR7QZA4_9GAMM</name>
<proteinExistence type="inferred from homology"/>
<dbReference type="PANTHER" id="PTHR42901">
    <property type="entry name" value="ALCOHOL DEHYDROGENASE"/>
    <property type="match status" value="1"/>
</dbReference>
<accession>A0ABR7QZA4</accession>
<dbReference type="InterPro" id="IPR036291">
    <property type="entry name" value="NAD(P)-bd_dom_sf"/>
</dbReference>
<comment type="caution">
    <text evidence="4">The sequence shown here is derived from an EMBL/GenBank/DDBJ whole genome shotgun (WGS) entry which is preliminary data.</text>
</comment>
<keyword evidence="5" id="KW-1185">Reference proteome</keyword>
<dbReference type="Proteomes" id="UP000651208">
    <property type="component" value="Unassembled WGS sequence"/>
</dbReference>
<comment type="similarity">
    <text evidence="1 3">Belongs to the short-chain dehydrogenases/reductases (SDR) family.</text>
</comment>
<dbReference type="RefSeq" id="WP_187756004.1">
    <property type="nucleotide sequence ID" value="NZ_JABURY010000019.1"/>
</dbReference>
<dbReference type="SUPFAM" id="SSF51735">
    <property type="entry name" value="NAD(P)-binding Rossmann-fold domains"/>
    <property type="match status" value="1"/>
</dbReference>
<evidence type="ECO:0000256" key="2">
    <source>
        <dbReference type="ARBA" id="ARBA00023002"/>
    </source>
</evidence>
<dbReference type="Pfam" id="PF00106">
    <property type="entry name" value="adh_short"/>
    <property type="match status" value="1"/>
</dbReference>
<evidence type="ECO:0000256" key="1">
    <source>
        <dbReference type="ARBA" id="ARBA00006484"/>
    </source>
</evidence>
<dbReference type="PANTHER" id="PTHR42901:SF1">
    <property type="entry name" value="ALCOHOL DEHYDROGENASE"/>
    <property type="match status" value="1"/>
</dbReference>